<evidence type="ECO:0000313" key="1">
    <source>
        <dbReference type="EMBL" id="MFB8776466.1"/>
    </source>
</evidence>
<organism evidence="1 2">
    <name type="scientific">Streptomyces broussonetiae</name>
    <dbReference type="NCBI Taxonomy" id="2686304"/>
    <lineage>
        <taxon>Bacteria</taxon>
        <taxon>Bacillati</taxon>
        <taxon>Actinomycetota</taxon>
        <taxon>Actinomycetes</taxon>
        <taxon>Kitasatosporales</taxon>
        <taxon>Streptomycetaceae</taxon>
        <taxon>Streptomyces</taxon>
    </lineage>
</organism>
<name>A0ABV5EHZ0_9ACTN</name>
<evidence type="ECO:0000313" key="2">
    <source>
        <dbReference type="Proteomes" id="UP001585080"/>
    </source>
</evidence>
<protein>
    <recommendedName>
        <fullName evidence="3">GNAT family N-acetyltransferase</fullName>
    </recommendedName>
</protein>
<keyword evidence="2" id="KW-1185">Reference proteome</keyword>
<accession>A0ABV5EHZ0</accession>
<reference evidence="1 2" key="1">
    <citation type="submission" date="2024-01" db="EMBL/GenBank/DDBJ databases">
        <title>Genome mining of biosynthetic gene clusters to explore secondary metabolites of Streptomyces sp.</title>
        <authorList>
            <person name="Baig A."/>
            <person name="Ajitkumar Shintre N."/>
            <person name="Kumar H."/>
            <person name="Anbarasu A."/>
            <person name="Ramaiah S."/>
        </authorList>
    </citation>
    <scope>NUCLEOTIDE SEQUENCE [LARGE SCALE GENOMIC DNA]</scope>
    <source>
        <strain evidence="1 2">A57</strain>
    </source>
</reference>
<gene>
    <name evidence="1" type="ORF">VSS16_27625</name>
</gene>
<comment type="caution">
    <text evidence="1">The sequence shown here is derived from an EMBL/GenBank/DDBJ whole genome shotgun (WGS) entry which is preliminary data.</text>
</comment>
<proteinExistence type="predicted"/>
<dbReference type="Proteomes" id="UP001585080">
    <property type="component" value="Unassembled WGS sequence"/>
</dbReference>
<dbReference type="RefSeq" id="WP_376735007.1">
    <property type="nucleotide sequence ID" value="NZ_JAYMRP010000031.1"/>
</dbReference>
<evidence type="ECO:0008006" key="3">
    <source>
        <dbReference type="Google" id="ProtNLM"/>
    </source>
</evidence>
<dbReference type="EMBL" id="JAYMRP010000031">
    <property type="protein sequence ID" value="MFB8776466.1"/>
    <property type="molecule type" value="Genomic_DNA"/>
</dbReference>
<sequence>MYLLRTRDRLVGRSADGDVVGVVVLVEGMPEPLPESGAAAAA</sequence>